<comment type="caution">
    <text evidence="2">The sequence shown here is derived from an EMBL/GenBank/DDBJ whole genome shotgun (WGS) entry which is preliminary data.</text>
</comment>
<dbReference type="InterPro" id="IPR016176">
    <property type="entry name" value="Cbl-dep_enz_cat"/>
</dbReference>
<dbReference type="PANTHER" id="PTHR48101">
    <property type="entry name" value="METHYLMALONYL-COA MUTASE, MITOCHONDRIAL-RELATED"/>
    <property type="match status" value="1"/>
</dbReference>
<reference evidence="2" key="1">
    <citation type="journal article" date="2014" name="Front. Microbiol.">
        <title>High frequency of phylogenetically diverse reductive dehalogenase-homologous genes in deep subseafloor sedimentary metagenomes.</title>
        <authorList>
            <person name="Kawai M."/>
            <person name="Futagami T."/>
            <person name="Toyoda A."/>
            <person name="Takaki Y."/>
            <person name="Nishi S."/>
            <person name="Hori S."/>
            <person name="Arai W."/>
            <person name="Tsubouchi T."/>
            <person name="Morono Y."/>
            <person name="Uchiyama I."/>
            <person name="Ito T."/>
            <person name="Fujiyama A."/>
            <person name="Inagaki F."/>
            <person name="Takami H."/>
        </authorList>
    </citation>
    <scope>NUCLEOTIDE SEQUENCE</scope>
    <source>
        <strain evidence="2">Expedition CK06-06</strain>
    </source>
</reference>
<protein>
    <recommendedName>
        <fullName evidence="1">Methylmalonyl-CoA mutase alpha/beta chain catalytic domain-containing protein</fullName>
    </recommendedName>
</protein>
<dbReference type="GO" id="GO:0016866">
    <property type="term" value="F:intramolecular transferase activity"/>
    <property type="evidence" value="ECO:0007669"/>
    <property type="project" value="InterPro"/>
</dbReference>
<organism evidence="2">
    <name type="scientific">marine sediment metagenome</name>
    <dbReference type="NCBI Taxonomy" id="412755"/>
    <lineage>
        <taxon>unclassified sequences</taxon>
        <taxon>metagenomes</taxon>
        <taxon>ecological metagenomes</taxon>
    </lineage>
</organism>
<evidence type="ECO:0000259" key="1">
    <source>
        <dbReference type="Pfam" id="PF01642"/>
    </source>
</evidence>
<proteinExistence type="predicted"/>
<accession>X1BRX8</accession>
<gene>
    <name evidence="2" type="ORF">S01H4_47275</name>
</gene>
<dbReference type="AlphaFoldDB" id="X1BRX8"/>
<dbReference type="PANTHER" id="PTHR48101:SF1">
    <property type="entry name" value="METHYLMALONYL-COA MUTASE, LARGE SUBUNIT"/>
    <property type="match status" value="1"/>
</dbReference>
<dbReference type="InterPro" id="IPR006099">
    <property type="entry name" value="MeMalonylCoA_mutase_a/b_cat"/>
</dbReference>
<dbReference type="SUPFAM" id="SSF51703">
    <property type="entry name" value="Cobalamin (vitamin B12)-dependent enzymes"/>
    <property type="match status" value="1"/>
</dbReference>
<evidence type="ECO:0000313" key="2">
    <source>
        <dbReference type="EMBL" id="GAG97845.1"/>
    </source>
</evidence>
<dbReference type="Gene3D" id="3.20.20.240">
    <property type="entry name" value="Methylmalonyl-CoA mutase"/>
    <property type="match status" value="1"/>
</dbReference>
<dbReference type="GO" id="GO:0031419">
    <property type="term" value="F:cobalamin binding"/>
    <property type="evidence" value="ECO:0007669"/>
    <property type="project" value="InterPro"/>
</dbReference>
<sequence length="89" mass="10630">MFDKNLLKNLKDEKEKWDKVHEEKKERKIKFETDSGIPIKNLYTPLDVKSNYLENIGFPGMLPYTRGVYPNMYRGRLWTMRLFSGHGSF</sequence>
<dbReference type="Pfam" id="PF01642">
    <property type="entry name" value="MM_CoA_mutase"/>
    <property type="match status" value="1"/>
</dbReference>
<name>X1BRX8_9ZZZZ</name>
<feature type="domain" description="Methylmalonyl-CoA mutase alpha/beta chain catalytic" evidence="1">
    <location>
        <begin position="33"/>
        <end position="87"/>
    </location>
</feature>
<dbReference type="EMBL" id="BART01026516">
    <property type="protein sequence ID" value="GAG97845.1"/>
    <property type="molecule type" value="Genomic_DNA"/>
</dbReference>